<evidence type="ECO:0000256" key="6">
    <source>
        <dbReference type="ARBA" id="ARBA00022759"/>
    </source>
</evidence>
<dbReference type="Proteomes" id="UP000480246">
    <property type="component" value="Unassembled WGS sequence"/>
</dbReference>
<evidence type="ECO:0000256" key="9">
    <source>
        <dbReference type="ARBA" id="ARBA00057812"/>
    </source>
</evidence>
<comment type="function">
    <text evidence="9 10">Zinc phosphodiesterase, which displays some tRNA 3'-processing endonuclease activity. Probably involved in tRNA maturation, by removing a 3'-trailer from precursor tRNA.</text>
</comment>
<feature type="binding site" evidence="10">
    <location>
        <position position="269"/>
    </location>
    <ligand>
        <name>Zn(2+)</name>
        <dbReference type="ChEBI" id="CHEBI:29105"/>
        <label>2</label>
        <note>catalytic</note>
    </ligand>
</feature>
<organism evidence="12 13">
    <name type="scientific">Gracilibacillus oryzae</name>
    <dbReference type="NCBI Taxonomy" id="1672701"/>
    <lineage>
        <taxon>Bacteria</taxon>
        <taxon>Bacillati</taxon>
        <taxon>Bacillota</taxon>
        <taxon>Bacilli</taxon>
        <taxon>Bacillales</taxon>
        <taxon>Bacillaceae</taxon>
        <taxon>Gracilibacillus</taxon>
    </lineage>
</organism>
<comment type="similarity">
    <text evidence="10">Belongs to the RNase Z family.</text>
</comment>
<dbReference type="PANTHER" id="PTHR46018:SF2">
    <property type="entry name" value="ZINC PHOSPHODIESTERASE ELAC PROTEIN 1"/>
    <property type="match status" value="1"/>
</dbReference>
<feature type="binding site" evidence="10">
    <location>
        <position position="211"/>
    </location>
    <ligand>
        <name>Zn(2+)</name>
        <dbReference type="ChEBI" id="CHEBI:29105"/>
        <label>2</label>
        <note>catalytic</note>
    </ligand>
</feature>
<feature type="binding site" evidence="10">
    <location>
        <position position="140"/>
    </location>
    <ligand>
        <name>Zn(2+)</name>
        <dbReference type="ChEBI" id="CHEBI:29105"/>
        <label>1</label>
        <note>catalytic</note>
    </ligand>
</feature>
<dbReference type="FunFam" id="3.60.15.10:FF:000002">
    <property type="entry name" value="Ribonuclease Z"/>
    <property type="match status" value="1"/>
</dbReference>
<evidence type="ECO:0000256" key="2">
    <source>
        <dbReference type="ARBA" id="ARBA00012477"/>
    </source>
</evidence>
<keyword evidence="6 10" id="KW-0255">Endonuclease</keyword>
<keyword evidence="8 10" id="KW-0862">Zinc</keyword>
<keyword evidence="13" id="KW-1185">Reference proteome</keyword>
<feature type="binding site" evidence="10">
    <location>
        <position position="65"/>
    </location>
    <ligand>
        <name>Zn(2+)</name>
        <dbReference type="ChEBI" id="CHEBI:29105"/>
        <label>1</label>
        <note>catalytic</note>
    </ligand>
</feature>
<feature type="active site" description="Proton acceptor" evidence="10">
    <location>
        <position position="67"/>
    </location>
</feature>
<dbReference type="SUPFAM" id="SSF56281">
    <property type="entry name" value="Metallo-hydrolase/oxidoreductase"/>
    <property type="match status" value="1"/>
</dbReference>
<evidence type="ECO:0000256" key="1">
    <source>
        <dbReference type="ARBA" id="ARBA00011738"/>
    </source>
</evidence>
<comment type="cofactor">
    <cofactor evidence="10">
        <name>Zn(2+)</name>
        <dbReference type="ChEBI" id="CHEBI:29105"/>
    </cofactor>
    <text evidence="10">Binds 2 Zn(2+) ions.</text>
</comment>
<evidence type="ECO:0000259" key="11">
    <source>
        <dbReference type="Pfam" id="PF12706"/>
    </source>
</evidence>
<evidence type="ECO:0000313" key="12">
    <source>
        <dbReference type="EMBL" id="KAB8138400.1"/>
    </source>
</evidence>
<evidence type="ECO:0000313" key="13">
    <source>
        <dbReference type="Proteomes" id="UP000480246"/>
    </source>
</evidence>
<keyword evidence="7 10" id="KW-0378">Hydrolase</keyword>
<name>A0A7C8KVP6_9BACI</name>
<dbReference type="GO" id="GO:0042781">
    <property type="term" value="F:3'-tRNA processing endoribonuclease activity"/>
    <property type="evidence" value="ECO:0007669"/>
    <property type="project" value="UniProtKB-UniRule"/>
</dbReference>
<dbReference type="HAMAP" id="MF_01818">
    <property type="entry name" value="RNase_Z_BN"/>
    <property type="match status" value="1"/>
</dbReference>
<feature type="binding site" evidence="10">
    <location>
        <position position="63"/>
    </location>
    <ligand>
        <name>Zn(2+)</name>
        <dbReference type="ChEBI" id="CHEBI:29105"/>
        <label>1</label>
        <note>catalytic</note>
    </ligand>
</feature>
<dbReference type="CDD" id="cd07717">
    <property type="entry name" value="RNaseZ_ZiPD-like_MBL-fold"/>
    <property type="match status" value="1"/>
</dbReference>
<evidence type="ECO:0000256" key="5">
    <source>
        <dbReference type="ARBA" id="ARBA00022723"/>
    </source>
</evidence>
<dbReference type="EC" id="3.1.26.11" evidence="2 10"/>
<feature type="binding site" evidence="10">
    <location>
        <position position="211"/>
    </location>
    <ligand>
        <name>Zn(2+)</name>
        <dbReference type="ChEBI" id="CHEBI:29105"/>
        <label>1</label>
        <note>catalytic</note>
    </ligand>
</feature>
<dbReference type="NCBIfam" id="NF000801">
    <property type="entry name" value="PRK00055.1-3"/>
    <property type="match status" value="1"/>
</dbReference>
<evidence type="ECO:0000256" key="4">
    <source>
        <dbReference type="ARBA" id="ARBA00022722"/>
    </source>
</evidence>
<dbReference type="InterPro" id="IPR001279">
    <property type="entry name" value="Metallo-B-lactamas"/>
</dbReference>
<gene>
    <name evidence="10 12" type="primary">rnz</name>
    <name evidence="12" type="ORF">F9U64_05210</name>
</gene>
<dbReference type="Gene3D" id="3.60.15.10">
    <property type="entry name" value="Ribonuclease Z/Hydroxyacylglutathione hydrolase-like"/>
    <property type="match status" value="1"/>
</dbReference>
<protein>
    <recommendedName>
        <fullName evidence="2 10">Ribonuclease Z</fullName>
        <shortName evidence="10">RNase Z</shortName>
        <ecNumber evidence="2 10">3.1.26.11</ecNumber>
    </recommendedName>
    <alternativeName>
        <fullName evidence="10">tRNA 3 endonuclease</fullName>
    </alternativeName>
    <alternativeName>
        <fullName evidence="10">tRNase Z</fullName>
    </alternativeName>
</protein>
<comment type="subunit">
    <text evidence="1 10">Homodimer.</text>
</comment>
<reference evidence="12 13" key="1">
    <citation type="submission" date="2019-10" db="EMBL/GenBank/DDBJ databases">
        <title>Gracilibacillus sp. nov. isolated from rice seeds.</title>
        <authorList>
            <person name="He S."/>
        </authorList>
    </citation>
    <scope>NUCLEOTIDE SEQUENCE [LARGE SCALE GENOMIC DNA]</scope>
    <source>
        <strain evidence="12 13">TD8</strain>
    </source>
</reference>
<keyword evidence="3 10" id="KW-0819">tRNA processing</keyword>
<proteinExistence type="inferred from homology"/>
<comment type="catalytic activity">
    <reaction evidence="10">
        <text>Endonucleolytic cleavage of RNA, removing extra 3' nucleotides from tRNA precursor, generating 3' termini of tRNAs. A 3'-hydroxy group is left at the tRNA terminus and a 5'-phosphoryl group is left at the trailer molecule.</text>
        <dbReference type="EC" id="3.1.26.11"/>
    </reaction>
</comment>
<dbReference type="GO" id="GO:0042802">
    <property type="term" value="F:identical protein binding"/>
    <property type="evidence" value="ECO:0007669"/>
    <property type="project" value="UniProtKB-ARBA"/>
</dbReference>
<evidence type="ECO:0000256" key="7">
    <source>
        <dbReference type="ARBA" id="ARBA00022801"/>
    </source>
</evidence>
<dbReference type="Pfam" id="PF12706">
    <property type="entry name" value="Lactamase_B_2"/>
    <property type="match status" value="1"/>
</dbReference>
<feature type="domain" description="Metallo-beta-lactamase" evidence="11">
    <location>
        <begin position="201"/>
        <end position="270"/>
    </location>
</feature>
<dbReference type="RefSeq" id="WP_153401934.1">
    <property type="nucleotide sequence ID" value="NZ_ML762425.1"/>
</dbReference>
<sequence length="304" mass="34369">MQVVFLGTGAGLPSKNRNVTSLVLDLLQENNTMWMFDCGEATQHQILYTNIKPRKVTKIFITHLHGDHIYGLPGFLSSRSFQGGIEPVTIFGPRGIEEYVKTSLEISQTRLTYQINFVETHNGIIYEDNKFKVVANSLDHGVISYGYRIIEKDLPGALLVDKLKQHNIQPGPLYQQIKDQEKVVLPDGQTLETAPFIGKPKPGRVVAIFGDTRFKEEQDKLAENADLLIHEATFSADQEKLAYEYFHTTTKQAATLAKKAKVKKLILTHISARFQEEDLSSLENEAKEIFPNTEIAKDYTWFAV</sequence>
<dbReference type="Pfam" id="PF23023">
    <property type="entry name" value="Anti-Pycsar_Apyc1"/>
    <property type="match status" value="1"/>
</dbReference>
<dbReference type="EMBL" id="WEID01000018">
    <property type="protein sequence ID" value="KAB8138400.1"/>
    <property type="molecule type" value="Genomic_DNA"/>
</dbReference>
<dbReference type="NCBIfam" id="TIGR02651">
    <property type="entry name" value="RNase_Z"/>
    <property type="match status" value="1"/>
</dbReference>
<feature type="binding site" evidence="10">
    <location>
        <position position="67"/>
    </location>
    <ligand>
        <name>Zn(2+)</name>
        <dbReference type="ChEBI" id="CHEBI:29105"/>
        <label>2</label>
        <note>catalytic</note>
    </ligand>
</feature>
<dbReference type="AlphaFoldDB" id="A0A7C8KVP6"/>
<dbReference type="OrthoDB" id="9800940at2"/>
<feature type="binding site" evidence="10">
    <location>
        <position position="68"/>
    </location>
    <ligand>
        <name>Zn(2+)</name>
        <dbReference type="ChEBI" id="CHEBI:29105"/>
        <label>2</label>
        <note>catalytic</note>
    </ligand>
</feature>
<dbReference type="GO" id="GO:0008270">
    <property type="term" value="F:zinc ion binding"/>
    <property type="evidence" value="ECO:0007669"/>
    <property type="project" value="UniProtKB-UniRule"/>
</dbReference>
<keyword evidence="4 10" id="KW-0540">Nuclease</keyword>
<keyword evidence="5 10" id="KW-0479">Metal-binding</keyword>
<evidence type="ECO:0000256" key="10">
    <source>
        <dbReference type="HAMAP-Rule" id="MF_01818"/>
    </source>
</evidence>
<evidence type="ECO:0000256" key="8">
    <source>
        <dbReference type="ARBA" id="ARBA00022833"/>
    </source>
</evidence>
<dbReference type="PANTHER" id="PTHR46018">
    <property type="entry name" value="ZINC PHOSPHODIESTERASE ELAC PROTEIN 1"/>
    <property type="match status" value="1"/>
</dbReference>
<accession>A0A7C8KVP6</accession>
<comment type="caution">
    <text evidence="12">The sequence shown here is derived from an EMBL/GenBank/DDBJ whole genome shotgun (WGS) entry which is preliminary data.</text>
</comment>
<dbReference type="InterPro" id="IPR036866">
    <property type="entry name" value="RibonucZ/Hydroxyglut_hydro"/>
</dbReference>
<dbReference type="InterPro" id="IPR013471">
    <property type="entry name" value="RNase_Z/BN"/>
</dbReference>
<evidence type="ECO:0000256" key="3">
    <source>
        <dbReference type="ARBA" id="ARBA00022694"/>
    </source>
</evidence>